<reference evidence="3" key="1">
    <citation type="submission" date="2014-11" db="EMBL/GenBank/DDBJ databases">
        <authorList>
            <person name="Amaro Gonzalez C."/>
        </authorList>
    </citation>
    <scope>NUCLEOTIDE SEQUENCE</scope>
</reference>
<keyword evidence="2" id="KW-0812">Transmembrane</keyword>
<evidence type="ECO:0000313" key="3">
    <source>
        <dbReference type="EMBL" id="JAH14189.1"/>
    </source>
</evidence>
<feature type="compositionally biased region" description="Polar residues" evidence="1">
    <location>
        <begin position="1"/>
        <end position="19"/>
    </location>
</feature>
<keyword evidence="2" id="KW-0472">Membrane</keyword>
<feature type="region of interest" description="Disordered" evidence="1">
    <location>
        <begin position="1"/>
        <end position="28"/>
    </location>
</feature>
<keyword evidence="2" id="KW-1133">Transmembrane helix</keyword>
<protein>
    <submittedName>
        <fullName evidence="3">Uncharacterized protein</fullName>
    </submittedName>
</protein>
<evidence type="ECO:0000256" key="1">
    <source>
        <dbReference type="SAM" id="MobiDB-lite"/>
    </source>
</evidence>
<dbReference type="EMBL" id="GBXM01094388">
    <property type="protein sequence ID" value="JAH14189.1"/>
    <property type="molecule type" value="Transcribed_RNA"/>
</dbReference>
<proteinExistence type="predicted"/>
<name>A0A0E9QBM4_ANGAN</name>
<organism evidence="3">
    <name type="scientific">Anguilla anguilla</name>
    <name type="common">European freshwater eel</name>
    <name type="synonym">Muraena anguilla</name>
    <dbReference type="NCBI Taxonomy" id="7936"/>
    <lineage>
        <taxon>Eukaryota</taxon>
        <taxon>Metazoa</taxon>
        <taxon>Chordata</taxon>
        <taxon>Craniata</taxon>
        <taxon>Vertebrata</taxon>
        <taxon>Euteleostomi</taxon>
        <taxon>Actinopterygii</taxon>
        <taxon>Neopterygii</taxon>
        <taxon>Teleostei</taxon>
        <taxon>Anguilliformes</taxon>
        <taxon>Anguillidae</taxon>
        <taxon>Anguilla</taxon>
    </lineage>
</organism>
<dbReference type="AlphaFoldDB" id="A0A0E9QBM4"/>
<sequence length="58" mass="6575">MQQHLDGNQLWTPTPQQKGTHPDSPDRAADMLTHQSTMHHFTFGLSSLFLVITGRTKM</sequence>
<accession>A0A0E9QBM4</accession>
<feature type="transmembrane region" description="Helical" evidence="2">
    <location>
        <begin position="37"/>
        <end position="54"/>
    </location>
</feature>
<evidence type="ECO:0000256" key="2">
    <source>
        <dbReference type="SAM" id="Phobius"/>
    </source>
</evidence>
<reference evidence="3" key="2">
    <citation type="journal article" date="2015" name="Fish Shellfish Immunol.">
        <title>Early steps in the European eel (Anguilla anguilla)-Vibrio vulnificus interaction in the gills: Role of the RtxA13 toxin.</title>
        <authorList>
            <person name="Callol A."/>
            <person name="Pajuelo D."/>
            <person name="Ebbesson L."/>
            <person name="Teles M."/>
            <person name="MacKenzie S."/>
            <person name="Amaro C."/>
        </authorList>
    </citation>
    <scope>NUCLEOTIDE SEQUENCE</scope>
</reference>